<protein>
    <recommendedName>
        <fullName evidence="6">Integral membrane bound transporter domain-containing protein</fullName>
    </recommendedName>
</protein>
<dbReference type="Pfam" id="PF13515">
    <property type="entry name" value="FUSC_2"/>
    <property type="match status" value="1"/>
</dbReference>
<evidence type="ECO:0000256" key="3">
    <source>
        <dbReference type="ARBA" id="ARBA00022989"/>
    </source>
</evidence>
<dbReference type="Proteomes" id="UP000186894">
    <property type="component" value="Unassembled WGS sequence"/>
</dbReference>
<proteinExistence type="predicted"/>
<feature type="transmembrane region" description="Helical" evidence="5">
    <location>
        <begin position="471"/>
        <end position="490"/>
    </location>
</feature>
<dbReference type="OrthoDB" id="7491335at2"/>
<keyword evidence="4 5" id="KW-0472">Membrane</keyword>
<dbReference type="InterPro" id="IPR049453">
    <property type="entry name" value="Memb_transporter_dom"/>
</dbReference>
<evidence type="ECO:0000313" key="7">
    <source>
        <dbReference type="EMBL" id="OLP44908.1"/>
    </source>
</evidence>
<dbReference type="GO" id="GO:0016020">
    <property type="term" value="C:membrane"/>
    <property type="evidence" value="ECO:0007669"/>
    <property type="project" value="UniProtKB-SubCell"/>
</dbReference>
<keyword evidence="8" id="KW-1185">Reference proteome</keyword>
<feature type="transmembrane region" description="Helical" evidence="5">
    <location>
        <begin position="383"/>
        <end position="400"/>
    </location>
</feature>
<dbReference type="AlphaFoldDB" id="A0A1Q8ZS43"/>
<keyword evidence="2 5" id="KW-0812">Transmembrane</keyword>
<comment type="subcellular location">
    <subcellularLocation>
        <location evidence="1">Membrane</location>
        <topology evidence="1">Multi-pass membrane protein</topology>
    </subcellularLocation>
</comment>
<feature type="domain" description="Integral membrane bound transporter" evidence="6">
    <location>
        <begin position="394"/>
        <end position="514"/>
    </location>
</feature>
<reference evidence="7 8" key="1">
    <citation type="submission" date="2016-09" db="EMBL/GenBank/DDBJ databases">
        <title>Rhizobium oryziradicis sp. nov., isolated from the root of rice.</title>
        <authorList>
            <person name="Zhao J."/>
            <person name="Zhang X."/>
        </authorList>
    </citation>
    <scope>NUCLEOTIDE SEQUENCE [LARGE SCALE GENOMIC DNA]</scope>
    <source>
        <strain evidence="7 8">N19</strain>
    </source>
</reference>
<dbReference type="RefSeq" id="WP_075639412.1">
    <property type="nucleotide sequence ID" value="NZ_MKIM01000026.1"/>
</dbReference>
<evidence type="ECO:0000259" key="6">
    <source>
        <dbReference type="Pfam" id="PF13515"/>
    </source>
</evidence>
<feature type="transmembrane region" description="Helical" evidence="5">
    <location>
        <begin position="115"/>
        <end position="132"/>
    </location>
</feature>
<dbReference type="STRING" id="1867956.BJF95_04820"/>
<feature type="transmembrane region" description="Helical" evidence="5">
    <location>
        <begin position="48"/>
        <end position="79"/>
    </location>
</feature>
<organism evidence="7 8">
    <name type="scientific">Rhizobium oryziradicis</name>
    <dbReference type="NCBI Taxonomy" id="1867956"/>
    <lineage>
        <taxon>Bacteria</taxon>
        <taxon>Pseudomonadati</taxon>
        <taxon>Pseudomonadota</taxon>
        <taxon>Alphaproteobacteria</taxon>
        <taxon>Hyphomicrobiales</taxon>
        <taxon>Rhizobiaceae</taxon>
        <taxon>Rhizobium/Agrobacterium group</taxon>
        <taxon>Rhizobium</taxon>
    </lineage>
</organism>
<feature type="transmembrane region" description="Helical" evidence="5">
    <location>
        <begin position="436"/>
        <end position="459"/>
    </location>
</feature>
<accession>A0A1Q8ZS43</accession>
<sequence length="617" mass="67137">MQDLRDHNSGVGKHSSLSVTLRRMARWLELRSFGLTPEHFTLAEARRAAVAVAVPLVLVVGSGQYHMGWAIFASFWTCLCDSPGSDKQRRFQLLLFALCGTLIAFGGAWVASLGYPVPLIAGPLLVFVSVLLPSRLAHSGMVSTLLAVVGVVAVGFPKPLVPAAVQALAFLGGSLWAFVLITWLMRIDPWLPVRQAAGAVLMRLTDMVSDLVVTADRPHRDYQWHPDHASHRRSVRIAIERLRMLMVRYQTAPAKQFRPFATLHHSSETIFSALIALDHAFIVKKGRSEDRIACAFAILDALNASRTALKKWSASEPSLVNALDRLHQASIAMQDETLKGCLLAVEQALRGTMMPLVQPQPSLSFTHSADEAVMPLKIAVRHALRQAAAVLAVYYVALIFSFGYPYWATMAVVVVLQGAARFTWTRGVERILGSSLGGILTLGFLHFVDQPLILALIVVPLAGLTIALRSVNYTVFVVFLTMLFIMVTELLQSGAGVASARIVDNTIGSLTALVAILVLWPDFGSPLSALIKEGLRANQAYLDAVESGADLQTIIKARRAAGLASTAAEIAIHDLGGLLRRFNRVSEEDGAALRDLRRLAGEAAGAWHRRLQQNDKP</sequence>
<evidence type="ECO:0000313" key="8">
    <source>
        <dbReference type="Proteomes" id="UP000186894"/>
    </source>
</evidence>
<evidence type="ECO:0000256" key="4">
    <source>
        <dbReference type="ARBA" id="ARBA00023136"/>
    </source>
</evidence>
<feature type="transmembrane region" description="Helical" evidence="5">
    <location>
        <begin position="502"/>
        <end position="520"/>
    </location>
</feature>
<evidence type="ECO:0000256" key="1">
    <source>
        <dbReference type="ARBA" id="ARBA00004141"/>
    </source>
</evidence>
<comment type="caution">
    <text evidence="7">The sequence shown here is derived from an EMBL/GenBank/DDBJ whole genome shotgun (WGS) entry which is preliminary data.</text>
</comment>
<evidence type="ECO:0000256" key="5">
    <source>
        <dbReference type="SAM" id="Phobius"/>
    </source>
</evidence>
<name>A0A1Q8ZS43_9HYPH</name>
<keyword evidence="3 5" id="KW-1133">Transmembrane helix</keyword>
<dbReference type="EMBL" id="MKIM01000026">
    <property type="protein sequence ID" value="OLP44908.1"/>
    <property type="molecule type" value="Genomic_DNA"/>
</dbReference>
<gene>
    <name evidence="7" type="ORF">BJF95_04820</name>
</gene>
<evidence type="ECO:0000256" key="2">
    <source>
        <dbReference type="ARBA" id="ARBA00022692"/>
    </source>
</evidence>
<feature type="transmembrane region" description="Helical" evidence="5">
    <location>
        <begin position="91"/>
        <end position="109"/>
    </location>
</feature>
<feature type="transmembrane region" description="Helical" evidence="5">
    <location>
        <begin position="163"/>
        <end position="185"/>
    </location>
</feature>